<feature type="transmembrane region" description="Helical" evidence="1">
    <location>
        <begin position="52"/>
        <end position="75"/>
    </location>
</feature>
<evidence type="ECO:0000313" key="3">
    <source>
        <dbReference type="Proteomes" id="UP000215914"/>
    </source>
</evidence>
<dbReference type="EMBL" id="MNCJ02000320">
    <property type="protein sequence ID" value="KAF5806453.1"/>
    <property type="molecule type" value="Genomic_DNA"/>
</dbReference>
<accession>A0A9K3NPA2</accession>
<keyword evidence="1" id="KW-1133">Transmembrane helix</keyword>
<dbReference type="Gramene" id="mRNA:HanXRQr2_Chr05g0221661">
    <property type="protein sequence ID" value="CDS:HanXRQr2_Chr05g0221661.1"/>
    <property type="gene ID" value="HanXRQr2_Chr05g0221661"/>
</dbReference>
<comment type="caution">
    <text evidence="2">The sequence shown here is derived from an EMBL/GenBank/DDBJ whole genome shotgun (WGS) entry which is preliminary data.</text>
</comment>
<keyword evidence="1" id="KW-0812">Transmembrane</keyword>
<dbReference type="AlphaFoldDB" id="A0A9K3NPA2"/>
<keyword evidence="3" id="KW-1185">Reference proteome</keyword>
<dbReference type="Proteomes" id="UP000215914">
    <property type="component" value="Unassembled WGS sequence"/>
</dbReference>
<name>A0A9K3NPA2_HELAN</name>
<keyword evidence="1" id="KW-0472">Membrane</keyword>
<sequence>MSCRYVFRLCFTCFESSAKGDNFDPYSYKFVDLCYVSSQTDQIGKKIKKKTISFVFVLKKVFFFFFFFFFFLTFFNG</sequence>
<reference evidence="2" key="2">
    <citation type="submission" date="2020-06" db="EMBL/GenBank/DDBJ databases">
        <title>Helianthus annuus Genome sequencing and assembly Release 2.</title>
        <authorList>
            <person name="Gouzy J."/>
            <person name="Langlade N."/>
            <person name="Munos S."/>
        </authorList>
    </citation>
    <scope>NUCLEOTIDE SEQUENCE</scope>
    <source>
        <tissue evidence="2">Leaves</tissue>
    </source>
</reference>
<protein>
    <submittedName>
        <fullName evidence="2">Uncharacterized protein</fullName>
    </submittedName>
</protein>
<organism evidence="2 3">
    <name type="scientific">Helianthus annuus</name>
    <name type="common">Common sunflower</name>
    <dbReference type="NCBI Taxonomy" id="4232"/>
    <lineage>
        <taxon>Eukaryota</taxon>
        <taxon>Viridiplantae</taxon>
        <taxon>Streptophyta</taxon>
        <taxon>Embryophyta</taxon>
        <taxon>Tracheophyta</taxon>
        <taxon>Spermatophyta</taxon>
        <taxon>Magnoliopsida</taxon>
        <taxon>eudicotyledons</taxon>
        <taxon>Gunneridae</taxon>
        <taxon>Pentapetalae</taxon>
        <taxon>asterids</taxon>
        <taxon>campanulids</taxon>
        <taxon>Asterales</taxon>
        <taxon>Asteraceae</taxon>
        <taxon>Asteroideae</taxon>
        <taxon>Heliantheae alliance</taxon>
        <taxon>Heliantheae</taxon>
        <taxon>Helianthus</taxon>
    </lineage>
</organism>
<proteinExistence type="predicted"/>
<reference evidence="2" key="1">
    <citation type="journal article" date="2017" name="Nature">
        <title>The sunflower genome provides insights into oil metabolism, flowering and Asterid evolution.</title>
        <authorList>
            <person name="Badouin H."/>
            <person name="Gouzy J."/>
            <person name="Grassa C.J."/>
            <person name="Murat F."/>
            <person name="Staton S.E."/>
            <person name="Cottret L."/>
            <person name="Lelandais-Briere C."/>
            <person name="Owens G.L."/>
            <person name="Carrere S."/>
            <person name="Mayjonade B."/>
            <person name="Legrand L."/>
            <person name="Gill N."/>
            <person name="Kane N.C."/>
            <person name="Bowers J.E."/>
            <person name="Hubner S."/>
            <person name="Bellec A."/>
            <person name="Berard A."/>
            <person name="Berges H."/>
            <person name="Blanchet N."/>
            <person name="Boniface M.C."/>
            <person name="Brunel D."/>
            <person name="Catrice O."/>
            <person name="Chaidir N."/>
            <person name="Claudel C."/>
            <person name="Donnadieu C."/>
            <person name="Faraut T."/>
            <person name="Fievet G."/>
            <person name="Helmstetter N."/>
            <person name="King M."/>
            <person name="Knapp S.J."/>
            <person name="Lai Z."/>
            <person name="Le Paslier M.C."/>
            <person name="Lippi Y."/>
            <person name="Lorenzon L."/>
            <person name="Mandel J.R."/>
            <person name="Marage G."/>
            <person name="Marchand G."/>
            <person name="Marquand E."/>
            <person name="Bret-Mestries E."/>
            <person name="Morien E."/>
            <person name="Nambeesan S."/>
            <person name="Nguyen T."/>
            <person name="Pegot-Espagnet P."/>
            <person name="Pouilly N."/>
            <person name="Raftis F."/>
            <person name="Sallet E."/>
            <person name="Schiex T."/>
            <person name="Thomas J."/>
            <person name="Vandecasteele C."/>
            <person name="Vares D."/>
            <person name="Vear F."/>
            <person name="Vautrin S."/>
            <person name="Crespi M."/>
            <person name="Mangin B."/>
            <person name="Burke J.M."/>
            <person name="Salse J."/>
            <person name="Munos S."/>
            <person name="Vincourt P."/>
            <person name="Rieseberg L.H."/>
            <person name="Langlade N.B."/>
        </authorList>
    </citation>
    <scope>NUCLEOTIDE SEQUENCE</scope>
    <source>
        <tissue evidence="2">Leaves</tissue>
    </source>
</reference>
<gene>
    <name evidence="2" type="ORF">HanXRQr2_Chr05g0221661</name>
</gene>
<evidence type="ECO:0000256" key="1">
    <source>
        <dbReference type="SAM" id="Phobius"/>
    </source>
</evidence>
<evidence type="ECO:0000313" key="2">
    <source>
        <dbReference type="EMBL" id="KAF5806453.1"/>
    </source>
</evidence>